<evidence type="ECO:0000256" key="2">
    <source>
        <dbReference type="SAM" id="SignalP"/>
    </source>
</evidence>
<proteinExistence type="predicted"/>
<evidence type="ECO:0000256" key="1">
    <source>
        <dbReference type="SAM" id="MobiDB-lite"/>
    </source>
</evidence>
<dbReference type="Proteomes" id="UP000218824">
    <property type="component" value="Chromosome"/>
</dbReference>
<name>A0AAU9AP80_LYSEN</name>
<evidence type="ECO:0008006" key="5">
    <source>
        <dbReference type="Google" id="ProtNLM"/>
    </source>
</evidence>
<feature type="region of interest" description="Disordered" evidence="1">
    <location>
        <begin position="66"/>
        <end position="93"/>
    </location>
</feature>
<dbReference type="RefSeq" id="WP_096378118.1">
    <property type="nucleotide sequence ID" value="NZ_AP014940.1"/>
</dbReference>
<evidence type="ECO:0000313" key="4">
    <source>
        <dbReference type="Proteomes" id="UP000218824"/>
    </source>
</evidence>
<feature type="signal peptide" evidence="2">
    <location>
        <begin position="1"/>
        <end position="22"/>
    </location>
</feature>
<feature type="chain" id="PRO_5043538092" description="CopL family metal-binding regulatory protein" evidence="2">
    <location>
        <begin position="23"/>
        <end position="153"/>
    </location>
</feature>
<evidence type="ECO:0000313" key="3">
    <source>
        <dbReference type="EMBL" id="BAV97898.1"/>
    </source>
</evidence>
<reference evidence="3 4" key="1">
    <citation type="journal article" date="2017" name="DNA Res.">
        <title>Complete genome sequence and expression profile of the commercial lytic enzyme producer Lysobacter enzymogenes M497-1.</title>
        <authorList>
            <person name="Takami H."/>
            <person name="Toyoda A."/>
            <person name="Uchiyama I."/>
            <person name="Itoh T."/>
            <person name="Takaki Y."/>
            <person name="Arai W."/>
            <person name="Nishi S."/>
            <person name="Kawai M."/>
            <person name="Shinya K."/>
            <person name="Ikeda H."/>
        </authorList>
    </citation>
    <scope>NUCLEOTIDE SEQUENCE [LARGE SCALE GENOMIC DNA]</scope>
    <source>
        <strain evidence="3 4">M497-1</strain>
    </source>
</reference>
<dbReference type="InterPro" id="IPR048034">
    <property type="entry name" value="CopL-like"/>
</dbReference>
<accession>A0AAU9AP80</accession>
<dbReference type="GeneID" id="83064270"/>
<sequence>MPFLPLLLRVLLIVALSLNGYAAAAMIAGGGHAMGPRVAASAAQAPMAAADMADCHEGMAPSAMAQADSAMAHHGGGAQPEPKHAGHPGDPAAPHEGDCCGKFVCQCDCLQAASIAHAIVPLPPRLDTVAPALPGPHAPPSGVPSRLIRPPIA</sequence>
<keyword evidence="2" id="KW-0732">Signal</keyword>
<gene>
    <name evidence="3" type="ORF">LEN_2411</name>
</gene>
<feature type="region of interest" description="Disordered" evidence="1">
    <location>
        <begin position="131"/>
        <end position="153"/>
    </location>
</feature>
<dbReference type="AlphaFoldDB" id="A0AAU9AP80"/>
<feature type="compositionally biased region" description="Pro residues" evidence="1">
    <location>
        <begin position="133"/>
        <end position="142"/>
    </location>
</feature>
<dbReference type="EMBL" id="AP014940">
    <property type="protein sequence ID" value="BAV97898.1"/>
    <property type="molecule type" value="Genomic_DNA"/>
</dbReference>
<organism evidence="3 4">
    <name type="scientific">Lysobacter enzymogenes</name>
    <dbReference type="NCBI Taxonomy" id="69"/>
    <lineage>
        <taxon>Bacteria</taxon>
        <taxon>Pseudomonadati</taxon>
        <taxon>Pseudomonadota</taxon>
        <taxon>Gammaproteobacteria</taxon>
        <taxon>Lysobacterales</taxon>
        <taxon>Lysobacteraceae</taxon>
        <taxon>Lysobacter</taxon>
    </lineage>
</organism>
<dbReference type="NCBIfam" id="NF033807">
    <property type="entry name" value="CopL_fam"/>
    <property type="match status" value="1"/>
</dbReference>
<dbReference type="KEGG" id="lem:LEN_2411"/>
<protein>
    <recommendedName>
        <fullName evidence="5">CopL family metal-binding regulatory protein</fullName>
    </recommendedName>
</protein>